<evidence type="ECO:0000313" key="2">
    <source>
        <dbReference type="Proteomes" id="UP000607559"/>
    </source>
</evidence>
<dbReference type="AlphaFoldDB" id="A0A8J2UJ16"/>
<proteinExistence type="predicted"/>
<dbReference type="EMBL" id="BMJC01000007">
    <property type="protein sequence ID" value="GGB24075.1"/>
    <property type="molecule type" value="Genomic_DNA"/>
</dbReference>
<name>A0A8J2UJ16_9BACT</name>
<gene>
    <name evidence="1" type="ORF">GCM10011511_54980</name>
</gene>
<comment type="caution">
    <text evidence="1">The sequence shown here is derived from an EMBL/GenBank/DDBJ whole genome shotgun (WGS) entry which is preliminary data.</text>
</comment>
<accession>A0A8J2UJ16</accession>
<dbReference type="Proteomes" id="UP000607559">
    <property type="component" value="Unassembled WGS sequence"/>
</dbReference>
<reference evidence="1" key="1">
    <citation type="journal article" date="2014" name="Int. J. Syst. Evol. Microbiol.">
        <title>Complete genome sequence of Corynebacterium casei LMG S-19264T (=DSM 44701T), isolated from a smear-ripened cheese.</title>
        <authorList>
            <consortium name="US DOE Joint Genome Institute (JGI-PGF)"/>
            <person name="Walter F."/>
            <person name="Albersmeier A."/>
            <person name="Kalinowski J."/>
            <person name="Ruckert C."/>
        </authorList>
    </citation>
    <scope>NUCLEOTIDE SEQUENCE</scope>
    <source>
        <strain evidence="1">CGMCC 1.15448</strain>
    </source>
</reference>
<organism evidence="1 2">
    <name type="scientific">Puia dinghuensis</name>
    <dbReference type="NCBI Taxonomy" id="1792502"/>
    <lineage>
        <taxon>Bacteria</taxon>
        <taxon>Pseudomonadati</taxon>
        <taxon>Bacteroidota</taxon>
        <taxon>Chitinophagia</taxon>
        <taxon>Chitinophagales</taxon>
        <taxon>Chitinophagaceae</taxon>
        <taxon>Puia</taxon>
    </lineage>
</organism>
<keyword evidence="2" id="KW-1185">Reference proteome</keyword>
<evidence type="ECO:0000313" key="1">
    <source>
        <dbReference type="EMBL" id="GGB24075.1"/>
    </source>
</evidence>
<sequence length="91" mass="10488">MTYDRQVIKIPCEQMRRIHAALNPDMSTLLDMTIQNADLTDPGMVYSQLLQQYIDGEHQPTFLRRLMMMASQVGDKPGWLAENILHPFPCP</sequence>
<protein>
    <submittedName>
        <fullName evidence="1">Uncharacterized protein</fullName>
    </submittedName>
</protein>
<reference evidence="1" key="2">
    <citation type="submission" date="2020-09" db="EMBL/GenBank/DDBJ databases">
        <authorList>
            <person name="Sun Q."/>
            <person name="Zhou Y."/>
        </authorList>
    </citation>
    <scope>NUCLEOTIDE SEQUENCE</scope>
    <source>
        <strain evidence="1">CGMCC 1.15448</strain>
    </source>
</reference>